<gene>
    <name evidence="2" type="ORF">B0J13DRAFT_447421</name>
</gene>
<dbReference type="Proteomes" id="UP000717696">
    <property type="component" value="Unassembled WGS sequence"/>
</dbReference>
<keyword evidence="1" id="KW-1133">Transmembrane helix</keyword>
<feature type="non-terminal residue" evidence="2">
    <location>
        <position position="1"/>
    </location>
</feature>
<keyword evidence="3" id="KW-1185">Reference proteome</keyword>
<reference evidence="2" key="1">
    <citation type="journal article" date="2021" name="Nat. Commun.">
        <title>Genetic determinants of endophytism in the Arabidopsis root mycobiome.</title>
        <authorList>
            <person name="Mesny F."/>
            <person name="Miyauchi S."/>
            <person name="Thiergart T."/>
            <person name="Pickel B."/>
            <person name="Atanasova L."/>
            <person name="Karlsson M."/>
            <person name="Huettel B."/>
            <person name="Barry K.W."/>
            <person name="Haridas S."/>
            <person name="Chen C."/>
            <person name="Bauer D."/>
            <person name="Andreopoulos W."/>
            <person name="Pangilinan J."/>
            <person name="LaButti K."/>
            <person name="Riley R."/>
            <person name="Lipzen A."/>
            <person name="Clum A."/>
            <person name="Drula E."/>
            <person name="Henrissat B."/>
            <person name="Kohler A."/>
            <person name="Grigoriev I.V."/>
            <person name="Martin F.M."/>
            <person name="Hacquard S."/>
        </authorList>
    </citation>
    <scope>NUCLEOTIDE SEQUENCE</scope>
    <source>
        <strain evidence="2">MPI-CAGE-AT-0021</strain>
    </source>
</reference>
<organism evidence="2 3">
    <name type="scientific">Dactylonectria estremocensis</name>
    <dbReference type="NCBI Taxonomy" id="1079267"/>
    <lineage>
        <taxon>Eukaryota</taxon>
        <taxon>Fungi</taxon>
        <taxon>Dikarya</taxon>
        <taxon>Ascomycota</taxon>
        <taxon>Pezizomycotina</taxon>
        <taxon>Sordariomycetes</taxon>
        <taxon>Hypocreomycetidae</taxon>
        <taxon>Hypocreales</taxon>
        <taxon>Nectriaceae</taxon>
        <taxon>Dactylonectria</taxon>
    </lineage>
</organism>
<dbReference type="AlphaFoldDB" id="A0A9P9EL60"/>
<feature type="transmembrane region" description="Helical" evidence="1">
    <location>
        <begin position="6"/>
        <end position="27"/>
    </location>
</feature>
<proteinExistence type="predicted"/>
<evidence type="ECO:0000313" key="3">
    <source>
        <dbReference type="Proteomes" id="UP000717696"/>
    </source>
</evidence>
<keyword evidence="1" id="KW-0472">Membrane</keyword>
<comment type="caution">
    <text evidence="2">The sequence shown here is derived from an EMBL/GenBank/DDBJ whole genome shotgun (WGS) entry which is preliminary data.</text>
</comment>
<name>A0A9P9EL60_9HYPO</name>
<keyword evidence="1" id="KW-0812">Transmembrane</keyword>
<sequence length="108" mass="13045">SRLKFSITFILYRPLYLLILLLSRAFIDNAFFKGYRTIKKLLPLNYQLREERDKVLIEPIVLVKYYQYRDIWNRTLLITGILRNPQSYLMKVDIAGRLDSKQLQIDFQ</sequence>
<dbReference type="EMBL" id="JAGMUU010000014">
    <property type="protein sequence ID" value="KAH7139840.1"/>
    <property type="molecule type" value="Genomic_DNA"/>
</dbReference>
<evidence type="ECO:0000256" key="1">
    <source>
        <dbReference type="SAM" id="Phobius"/>
    </source>
</evidence>
<protein>
    <submittedName>
        <fullName evidence="2">Uncharacterized protein</fullName>
    </submittedName>
</protein>
<accession>A0A9P9EL60</accession>
<evidence type="ECO:0000313" key="2">
    <source>
        <dbReference type="EMBL" id="KAH7139840.1"/>
    </source>
</evidence>